<reference evidence="4 5" key="1">
    <citation type="submission" date="2020-10" db="EMBL/GenBank/DDBJ databases">
        <authorList>
            <person name="Peeters C."/>
        </authorList>
    </citation>
    <scope>NUCLEOTIDE SEQUENCE [LARGE SCALE GENOMIC DNA]</scope>
    <source>
        <strain evidence="4 5">LMG 28140</strain>
    </source>
</reference>
<dbReference type="PANTHER" id="PTHR38772:SF1">
    <property type="entry name" value="NUCLEOID-ASSOCIATED PROTEIN YEJK"/>
    <property type="match status" value="1"/>
</dbReference>
<keyword evidence="3" id="KW-0963">Cytoplasm</keyword>
<dbReference type="InterPro" id="IPR007358">
    <property type="entry name" value="Nucleoid_associated_NdpA"/>
</dbReference>
<proteinExistence type="inferred from homology"/>
<organism evidence="4 5">
    <name type="scientific">Paraburkholderia metrosideri</name>
    <dbReference type="NCBI Taxonomy" id="580937"/>
    <lineage>
        <taxon>Bacteria</taxon>
        <taxon>Pseudomonadati</taxon>
        <taxon>Pseudomonadota</taxon>
        <taxon>Betaproteobacteria</taxon>
        <taxon>Burkholderiales</taxon>
        <taxon>Burkholderiaceae</taxon>
        <taxon>Paraburkholderia</taxon>
    </lineage>
</organism>
<comment type="subcellular location">
    <subcellularLocation>
        <location evidence="1">Cytoplasm</location>
    </subcellularLocation>
</comment>
<dbReference type="Proteomes" id="UP000598032">
    <property type="component" value="Unassembled WGS sequence"/>
</dbReference>
<protein>
    <submittedName>
        <fullName evidence="4">Nucleoid-associated protein YejK</fullName>
    </submittedName>
</protein>
<sequence length="358" mass="39892">MRIAPTTREKINTKQHTEGSVANEIAGLVVHKFEKETHAKGTIVPRKTVIKVTKPVQRLVDALHGLYSDKASKGYGKFEDNEDNFPMQRRVREYFIDKSSDFLDFSLAAMGILKGKADDAPLSTGGYVLICHLVSGERNYLLFAIVTETLGSAITENLDIVDSEHVDLSNFRLAGRIDLTGWTEKIDRYIGFLKGKKSEQVSGYFRHFMGCDDAVLAKAETQKLTSALQAFASQNIADVKERDAWLGKVFDLCDELAKKKAPFIVEDFCNAAWPQEPAAISKVFSDASVELADGFVPDKAALSPLVKFQAQTNFWKVEVTRKAFNDGQAVYNSKNGTLTLHNLPDDFKQKLNAEEQDE</sequence>
<evidence type="ECO:0000256" key="1">
    <source>
        <dbReference type="ARBA" id="ARBA00004496"/>
    </source>
</evidence>
<keyword evidence="5" id="KW-1185">Reference proteome</keyword>
<comment type="similarity">
    <text evidence="2">Belongs to the YejK family.</text>
</comment>
<name>A0ABN7HXU0_9BURK</name>
<dbReference type="Pfam" id="PF04245">
    <property type="entry name" value="NA37"/>
    <property type="match status" value="1"/>
</dbReference>
<evidence type="ECO:0000256" key="2">
    <source>
        <dbReference type="ARBA" id="ARBA00009035"/>
    </source>
</evidence>
<evidence type="ECO:0000313" key="4">
    <source>
        <dbReference type="EMBL" id="CAD6539231.1"/>
    </source>
</evidence>
<dbReference type="PANTHER" id="PTHR38772">
    <property type="match status" value="1"/>
</dbReference>
<gene>
    <name evidence="4" type="primary">yejK</name>
    <name evidence="4" type="ORF">LMG28140_03349</name>
</gene>
<evidence type="ECO:0000313" key="5">
    <source>
        <dbReference type="Proteomes" id="UP000598032"/>
    </source>
</evidence>
<dbReference type="EMBL" id="CAJHCP010000007">
    <property type="protein sequence ID" value="CAD6539231.1"/>
    <property type="molecule type" value="Genomic_DNA"/>
</dbReference>
<evidence type="ECO:0000256" key="3">
    <source>
        <dbReference type="ARBA" id="ARBA00022490"/>
    </source>
</evidence>
<comment type="caution">
    <text evidence="4">The sequence shown here is derived from an EMBL/GenBank/DDBJ whole genome shotgun (WGS) entry which is preliminary data.</text>
</comment>
<accession>A0ABN7HXU0</accession>